<feature type="transmembrane region" description="Helical" evidence="7">
    <location>
        <begin position="142"/>
        <end position="164"/>
    </location>
</feature>
<dbReference type="InterPro" id="IPR035906">
    <property type="entry name" value="MetI-like_sf"/>
</dbReference>
<evidence type="ECO:0000259" key="8">
    <source>
        <dbReference type="PROSITE" id="PS50928"/>
    </source>
</evidence>
<evidence type="ECO:0000313" key="10">
    <source>
        <dbReference type="Proteomes" id="UP000289184"/>
    </source>
</evidence>
<comment type="similarity">
    <text evidence="7">Belongs to the binding-protein-dependent transport system permease family.</text>
</comment>
<sequence>MARHPLSPRAIAAAQAALALLDRSAVMTVARPSAYPPAPARRRLSLRWLVSSASVAALLLAWYVATGPLELLSAVQLPSPADAWDALLEIAGEGYADGTLLQHVAASSALVLYGFAAAALTGVPLGILMGQSRLVEAYVNPVFQIIRPIAPIAWIPLTILWFGLGTGAKVFVIWLAAFAPTVINTYTGVRNIDETLVEAARANGAAGRLMLLDVVVPGALPAIFTGLRTSLQACWMVLVAAELVGSFVGLGHVLIIATRDLNSGMILVAMAAVAAMGMLMSALLAQVERRMMPWKA</sequence>
<keyword evidence="6 7" id="KW-0472">Membrane</keyword>
<feature type="transmembrane region" description="Helical" evidence="7">
    <location>
        <begin position="46"/>
        <end position="65"/>
    </location>
</feature>
<proteinExistence type="inferred from homology"/>
<comment type="subcellular location">
    <subcellularLocation>
        <location evidence="1 7">Cell membrane</location>
        <topology evidence="1 7">Multi-pass membrane protein</topology>
    </subcellularLocation>
</comment>
<dbReference type="Pfam" id="PF00528">
    <property type="entry name" value="BPD_transp_1"/>
    <property type="match status" value="1"/>
</dbReference>
<dbReference type="RefSeq" id="WP_244240255.1">
    <property type="nucleotide sequence ID" value="NZ_UFQB01000003.1"/>
</dbReference>
<dbReference type="AlphaFoldDB" id="A0A446C5C6"/>
<dbReference type="PANTHER" id="PTHR30151:SF0">
    <property type="entry name" value="ABC TRANSPORTER PERMEASE PROTEIN MJ0413-RELATED"/>
    <property type="match status" value="1"/>
</dbReference>
<evidence type="ECO:0000256" key="4">
    <source>
        <dbReference type="ARBA" id="ARBA00022692"/>
    </source>
</evidence>
<name>A0A446C5C6_9BURK</name>
<keyword evidence="5 7" id="KW-1133">Transmembrane helix</keyword>
<dbReference type="EMBL" id="UFQB01000003">
    <property type="protein sequence ID" value="SSW63087.1"/>
    <property type="molecule type" value="Genomic_DNA"/>
</dbReference>
<keyword evidence="10" id="KW-1185">Reference proteome</keyword>
<feature type="domain" description="ABC transmembrane type-1" evidence="8">
    <location>
        <begin position="104"/>
        <end position="285"/>
    </location>
</feature>
<feature type="transmembrane region" description="Helical" evidence="7">
    <location>
        <begin position="234"/>
        <end position="257"/>
    </location>
</feature>
<feature type="transmembrane region" description="Helical" evidence="7">
    <location>
        <begin position="209"/>
        <end position="227"/>
    </location>
</feature>
<evidence type="ECO:0000313" key="9">
    <source>
        <dbReference type="EMBL" id="SSW63087.1"/>
    </source>
</evidence>
<dbReference type="GO" id="GO:0042918">
    <property type="term" value="P:alkanesulfonate transmembrane transport"/>
    <property type="evidence" value="ECO:0007669"/>
    <property type="project" value="UniProtKB-ARBA"/>
</dbReference>
<dbReference type="GO" id="GO:0005886">
    <property type="term" value="C:plasma membrane"/>
    <property type="evidence" value="ECO:0007669"/>
    <property type="project" value="UniProtKB-SubCell"/>
</dbReference>
<evidence type="ECO:0000256" key="7">
    <source>
        <dbReference type="RuleBase" id="RU363032"/>
    </source>
</evidence>
<feature type="transmembrane region" description="Helical" evidence="7">
    <location>
        <begin position="263"/>
        <end position="285"/>
    </location>
</feature>
<accession>A0A446C5C6</accession>
<protein>
    <submittedName>
        <fullName evidence="9">Aliphatic sulfonates transport permease protein SsuC</fullName>
    </submittedName>
</protein>
<evidence type="ECO:0000256" key="2">
    <source>
        <dbReference type="ARBA" id="ARBA00022448"/>
    </source>
</evidence>
<dbReference type="InterPro" id="IPR000515">
    <property type="entry name" value="MetI-like"/>
</dbReference>
<evidence type="ECO:0000256" key="5">
    <source>
        <dbReference type="ARBA" id="ARBA00022989"/>
    </source>
</evidence>
<dbReference type="SUPFAM" id="SSF161098">
    <property type="entry name" value="MetI-like"/>
    <property type="match status" value="1"/>
</dbReference>
<keyword evidence="3" id="KW-1003">Cell membrane</keyword>
<evidence type="ECO:0000256" key="6">
    <source>
        <dbReference type="ARBA" id="ARBA00023136"/>
    </source>
</evidence>
<keyword evidence="4 7" id="KW-0812">Transmembrane</keyword>
<feature type="transmembrane region" description="Helical" evidence="7">
    <location>
        <begin position="171"/>
        <end position="189"/>
    </location>
</feature>
<keyword evidence="2 7" id="KW-0813">Transport</keyword>
<organism evidence="9 10">
    <name type="scientific">Achromobacter agilis</name>
    <dbReference type="NCBI Taxonomy" id="1353888"/>
    <lineage>
        <taxon>Bacteria</taxon>
        <taxon>Pseudomonadati</taxon>
        <taxon>Pseudomonadota</taxon>
        <taxon>Betaproteobacteria</taxon>
        <taxon>Burkholderiales</taxon>
        <taxon>Alcaligenaceae</taxon>
        <taxon>Achromobacter</taxon>
    </lineage>
</organism>
<gene>
    <name evidence="9" type="primary">ssuC_4</name>
    <name evidence="9" type="ORF">AGI3411_00939</name>
</gene>
<evidence type="ECO:0000256" key="1">
    <source>
        <dbReference type="ARBA" id="ARBA00004651"/>
    </source>
</evidence>
<dbReference type="Gene3D" id="1.10.3720.10">
    <property type="entry name" value="MetI-like"/>
    <property type="match status" value="1"/>
</dbReference>
<dbReference type="FunFam" id="1.10.3720.10:FF:000003">
    <property type="entry name" value="Aliphatic sulfonate ABC transporter permease"/>
    <property type="match status" value="1"/>
</dbReference>
<dbReference type="CDD" id="cd06261">
    <property type="entry name" value="TM_PBP2"/>
    <property type="match status" value="1"/>
</dbReference>
<dbReference type="PANTHER" id="PTHR30151">
    <property type="entry name" value="ALKANE SULFONATE ABC TRANSPORTER-RELATED, MEMBRANE SUBUNIT"/>
    <property type="match status" value="1"/>
</dbReference>
<dbReference type="PROSITE" id="PS50928">
    <property type="entry name" value="ABC_TM1"/>
    <property type="match status" value="1"/>
</dbReference>
<dbReference type="Proteomes" id="UP000289184">
    <property type="component" value="Unassembled WGS sequence"/>
</dbReference>
<reference evidence="9 10" key="1">
    <citation type="submission" date="2018-07" db="EMBL/GenBank/DDBJ databases">
        <authorList>
            <person name="Peeters C."/>
        </authorList>
    </citation>
    <scope>NUCLEOTIDE SEQUENCE [LARGE SCALE GENOMIC DNA]</scope>
    <source>
        <strain evidence="9 10">LMG 3411</strain>
    </source>
</reference>
<evidence type="ECO:0000256" key="3">
    <source>
        <dbReference type="ARBA" id="ARBA00022475"/>
    </source>
</evidence>
<feature type="transmembrane region" description="Helical" evidence="7">
    <location>
        <begin position="110"/>
        <end position="130"/>
    </location>
</feature>